<name>A0ACC0NDC6_RHOML</name>
<dbReference type="Proteomes" id="UP001062846">
    <property type="component" value="Chromosome 6"/>
</dbReference>
<dbReference type="EMBL" id="CM046393">
    <property type="protein sequence ID" value="KAI8551255.1"/>
    <property type="molecule type" value="Genomic_DNA"/>
</dbReference>
<reference evidence="1" key="1">
    <citation type="submission" date="2022-02" db="EMBL/GenBank/DDBJ databases">
        <title>Plant Genome Project.</title>
        <authorList>
            <person name="Zhang R.-G."/>
        </authorList>
    </citation>
    <scope>NUCLEOTIDE SEQUENCE</scope>
    <source>
        <strain evidence="1">AT1</strain>
    </source>
</reference>
<sequence>MRYLRNIHLRPELLRAAMSFWDPEVHVFRFGEQELCPTVEKFRAHLGGFGSGEFIVPPMRESAYRVLVVALGLGDGAARYLVRNGHLNVMRLIELFSSLGDLGDMTYQTRRMTALCI</sequence>
<keyword evidence="2" id="KW-1185">Reference proteome</keyword>
<protein>
    <submittedName>
        <fullName evidence="1">Uncharacterized protein</fullName>
    </submittedName>
</protein>
<comment type="caution">
    <text evidence="1">The sequence shown here is derived from an EMBL/GenBank/DDBJ whole genome shotgun (WGS) entry which is preliminary data.</text>
</comment>
<evidence type="ECO:0000313" key="1">
    <source>
        <dbReference type="EMBL" id="KAI8551255.1"/>
    </source>
</evidence>
<gene>
    <name evidence="1" type="ORF">RHMOL_Rhmol06G0171100</name>
</gene>
<evidence type="ECO:0000313" key="2">
    <source>
        <dbReference type="Proteomes" id="UP001062846"/>
    </source>
</evidence>
<organism evidence="1 2">
    <name type="scientific">Rhododendron molle</name>
    <name type="common">Chinese azalea</name>
    <name type="synonym">Azalea mollis</name>
    <dbReference type="NCBI Taxonomy" id="49168"/>
    <lineage>
        <taxon>Eukaryota</taxon>
        <taxon>Viridiplantae</taxon>
        <taxon>Streptophyta</taxon>
        <taxon>Embryophyta</taxon>
        <taxon>Tracheophyta</taxon>
        <taxon>Spermatophyta</taxon>
        <taxon>Magnoliopsida</taxon>
        <taxon>eudicotyledons</taxon>
        <taxon>Gunneridae</taxon>
        <taxon>Pentapetalae</taxon>
        <taxon>asterids</taxon>
        <taxon>Ericales</taxon>
        <taxon>Ericaceae</taxon>
        <taxon>Ericoideae</taxon>
        <taxon>Rhodoreae</taxon>
        <taxon>Rhododendron</taxon>
    </lineage>
</organism>
<accession>A0ACC0NDC6</accession>
<proteinExistence type="predicted"/>